<dbReference type="Proteomes" id="UP000075635">
    <property type="component" value="Unassembled WGS sequence"/>
</dbReference>
<dbReference type="EMBL" id="JEMB01003267">
    <property type="protein sequence ID" value="KYF74511.1"/>
    <property type="molecule type" value="Genomic_DNA"/>
</dbReference>
<name>A0A150R309_SORCE</name>
<sequence>MRHRAWLLASVVLLGLAAWLMSRGDSKATSPKKARVEFPRHPQLPDMERNARRQTLPPPPQTDPRAERQPRPMRDPLLTALPTGRATSAVVVEASAIKESPAGKLWLDCMLANSDMDSFDELKDEFGIDVLEDIDRVAAASGPLVVVSGQFPSARLDSLRRNRRAHGARGTLFEEEEGRSPVIGLWGDGLLLIGQDAQAVEAAIDRLEDKVAPAPPVIPEWASYGDAYGVLSAEDIADVLEGSEPEIAERLRDAVGQVELHIDASEDVAIVADVTGPVAADVDDLGKTLGTAISLGRLKAQADGEEQLGELLDLARVSPRDGRFSMDLALPLPMIEKAMGRCRERRRNGAAPGEQPPGGAARGGEAGEAR</sequence>
<accession>A0A150R309</accession>
<evidence type="ECO:0000256" key="1">
    <source>
        <dbReference type="SAM" id="MobiDB-lite"/>
    </source>
</evidence>
<evidence type="ECO:0000313" key="2">
    <source>
        <dbReference type="EMBL" id="KYF74511.1"/>
    </source>
</evidence>
<gene>
    <name evidence="2" type="ORF">BE17_19835</name>
</gene>
<feature type="compositionally biased region" description="Basic and acidic residues" evidence="1">
    <location>
        <begin position="64"/>
        <end position="74"/>
    </location>
</feature>
<comment type="caution">
    <text evidence="2">The sequence shown here is derived from an EMBL/GenBank/DDBJ whole genome shotgun (WGS) entry which is preliminary data.</text>
</comment>
<organism evidence="2 3">
    <name type="scientific">Sorangium cellulosum</name>
    <name type="common">Polyangium cellulosum</name>
    <dbReference type="NCBI Taxonomy" id="56"/>
    <lineage>
        <taxon>Bacteria</taxon>
        <taxon>Pseudomonadati</taxon>
        <taxon>Myxococcota</taxon>
        <taxon>Polyangia</taxon>
        <taxon>Polyangiales</taxon>
        <taxon>Polyangiaceae</taxon>
        <taxon>Sorangium</taxon>
    </lineage>
</organism>
<evidence type="ECO:0000313" key="3">
    <source>
        <dbReference type="Proteomes" id="UP000075635"/>
    </source>
</evidence>
<feature type="region of interest" description="Disordered" evidence="1">
    <location>
        <begin position="28"/>
        <end position="80"/>
    </location>
</feature>
<reference evidence="2 3" key="1">
    <citation type="submission" date="2014-02" db="EMBL/GenBank/DDBJ databases">
        <title>The small core and large imbalanced accessory genome model reveals a collaborative survival strategy of Sorangium cellulosum strains in nature.</title>
        <authorList>
            <person name="Han K."/>
            <person name="Peng R."/>
            <person name="Blom J."/>
            <person name="Li Y.-Z."/>
        </authorList>
    </citation>
    <scope>NUCLEOTIDE SEQUENCE [LARGE SCALE GENOMIC DNA]</scope>
    <source>
        <strain evidence="2 3">So0011-07</strain>
    </source>
</reference>
<feature type="compositionally biased region" description="Low complexity" evidence="1">
    <location>
        <begin position="349"/>
        <end position="359"/>
    </location>
</feature>
<dbReference type="AlphaFoldDB" id="A0A150R309"/>
<proteinExistence type="predicted"/>
<feature type="region of interest" description="Disordered" evidence="1">
    <location>
        <begin position="343"/>
        <end position="370"/>
    </location>
</feature>
<protein>
    <submittedName>
        <fullName evidence="2">Uncharacterized protein</fullName>
    </submittedName>
</protein>